<name>A0ABS1JNS6_9BURK</name>
<dbReference type="InterPro" id="IPR029063">
    <property type="entry name" value="SAM-dependent_MTases_sf"/>
</dbReference>
<dbReference type="RefSeq" id="WP_201689662.1">
    <property type="nucleotide sequence ID" value="NZ_JAEQND010000006.1"/>
</dbReference>
<reference evidence="2 3" key="1">
    <citation type="journal article" date="2017" name="Int. J. Syst. Evol. Microbiol.">
        <title>Ramlibacter alkalitolerans sp. nov., alkali-tolerant bacterium isolated from soil of ginseng.</title>
        <authorList>
            <person name="Lee D.H."/>
            <person name="Cha C.J."/>
        </authorList>
    </citation>
    <scope>NUCLEOTIDE SEQUENCE [LARGE SCALE GENOMIC DNA]</scope>
    <source>
        <strain evidence="2 3">KACC 19305</strain>
    </source>
</reference>
<dbReference type="GO" id="GO:0008168">
    <property type="term" value="F:methyltransferase activity"/>
    <property type="evidence" value="ECO:0007669"/>
    <property type="project" value="UniProtKB-KW"/>
</dbReference>
<dbReference type="CDD" id="cd02440">
    <property type="entry name" value="AdoMet_MTases"/>
    <property type="match status" value="1"/>
</dbReference>
<dbReference type="InterPro" id="IPR013216">
    <property type="entry name" value="Methyltransf_11"/>
</dbReference>
<feature type="domain" description="Methyltransferase type 11" evidence="1">
    <location>
        <begin position="60"/>
        <end position="151"/>
    </location>
</feature>
<dbReference type="GO" id="GO:0032259">
    <property type="term" value="P:methylation"/>
    <property type="evidence" value="ECO:0007669"/>
    <property type="project" value="UniProtKB-KW"/>
</dbReference>
<dbReference type="Proteomes" id="UP000622707">
    <property type="component" value="Unassembled WGS sequence"/>
</dbReference>
<dbReference type="EMBL" id="JAEQND010000006">
    <property type="protein sequence ID" value="MBL0425786.1"/>
    <property type="molecule type" value="Genomic_DNA"/>
</dbReference>
<accession>A0ABS1JNS6</accession>
<dbReference type="Gene3D" id="3.40.50.150">
    <property type="entry name" value="Vaccinia Virus protein VP39"/>
    <property type="match status" value="1"/>
</dbReference>
<keyword evidence="2" id="KW-0808">Transferase</keyword>
<organism evidence="2 3">
    <name type="scientific">Ramlibacter alkalitolerans</name>
    <dbReference type="NCBI Taxonomy" id="2039631"/>
    <lineage>
        <taxon>Bacteria</taxon>
        <taxon>Pseudomonadati</taxon>
        <taxon>Pseudomonadota</taxon>
        <taxon>Betaproteobacteria</taxon>
        <taxon>Burkholderiales</taxon>
        <taxon>Comamonadaceae</taxon>
        <taxon>Ramlibacter</taxon>
    </lineage>
</organism>
<sequence length="284" mass="31519">MVDTKTAAANRDEATIASFGDEWTKFTQANLDQGEVQRLFDGYFGIFPWDSLPPDAQGFDMGCGSGRWARMVAPRVGRLHCIDASHEALAIARANLASCRNASFHHATTETAPLAPASCDFGYSLGVLHHIPDTAGALADCVRLLKPGAPFLVYLYYRFDNRPLWFRALWQASNLVRRGVSALPPRAKHTATDLIAFTVYWPLARLARVLDRVGLPVASVPLSFYRNSSMTTLRTDSRDRFGTPLEQRFTRSEVEAMMRKAGLVDMRFSPAEPYWCAVGRKGTA</sequence>
<dbReference type="SUPFAM" id="SSF53335">
    <property type="entry name" value="S-adenosyl-L-methionine-dependent methyltransferases"/>
    <property type="match status" value="1"/>
</dbReference>
<protein>
    <submittedName>
        <fullName evidence="2">Class I SAM-dependent methyltransferase</fullName>
    </submittedName>
</protein>
<evidence type="ECO:0000313" key="3">
    <source>
        <dbReference type="Proteomes" id="UP000622707"/>
    </source>
</evidence>
<evidence type="ECO:0000259" key="1">
    <source>
        <dbReference type="Pfam" id="PF08241"/>
    </source>
</evidence>
<comment type="caution">
    <text evidence="2">The sequence shown here is derived from an EMBL/GenBank/DDBJ whole genome shotgun (WGS) entry which is preliminary data.</text>
</comment>
<gene>
    <name evidence="2" type="ORF">JI746_11765</name>
</gene>
<evidence type="ECO:0000313" key="2">
    <source>
        <dbReference type="EMBL" id="MBL0425786.1"/>
    </source>
</evidence>
<keyword evidence="2" id="KW-0489">Methyltransferase</keyword>
<proteinExistence type="predicted"/>
<keyword evidence="3" id="KW-1185">Reference proteome</keyword>
<dbReference type="Pfam" id="PF08241">
    <property type="entry name" value="Methyltransf_11"/>
    <property type="match status" value="1"/>
</dbReference>
<dbReference type="PANTHER" id="PTHR43591">
    <property type="entry name" value="METHYLTRANSFERASE"/>
    <property type="match status" value="1"/>
</dbReference>